<feature type="transmembrane region" description="Helical" evidence="1">
    <location>
        <begin position="61"/>
        <end position="80"/>
    </location>
</feature>
<proteinExistence type="predicted"/>
<feature type="transmembrane region" description="Helical" evidence="1">
    <location>
        <begin position="32"/>
        <end position="55"/>
    </location>
</feature>
<dbReference type="Pfam" id="PF03703">
    <property type="entry name" value="bPH_2"/>
    <property type="match status" value="1"/>
</dbReference>
<accession>A0A1I2UGX5</accession>
<evidence type="ECO:0000256" key="1">
    <source>
        <dbReference type="SAM" id="Phobius"/>
    </source>
</evidence>
<dbReference type="PANTHER" id="PTHR34473">
    <property type="entry name" value="UPF0699 TRANSMEMBRANE PROTEIN YDBS"/>
    <property type="match status" value="1"/>
</dbReference>
<dbReference type="InterPro" id="IPR005182">
    <property type="entry name" value="YdbS-like_PH"/>
</dbReference>
<keyword evidence="4" id="KW-1185">Reference proteome</keyword>
<evidence type="ECO:0000259" key="2">
    <source>
        <dbReference type="Pfam" id="PF03703"/>
    </source>
</evidence>
<organism evidence="3 4">
    <name type="scientific">Pedobacter insulae</name>
    <dbReference type="NCBI Taxonomy" id="414048"/>
    <lineage>
        <taxon>Bacteria</taxon>
        <taxon>Pseudomonadati</taxon>
        <taxon>Bacteroidota</taxon>
        <taxon>Sphingobacteriia</taxon>
        <taxon>Sphingobacteriales</taxon>
        <taxon>Sphingobacteriaceae</taxon>
        <taxon>Pedobacter</taxon>
    </lineage>
</organism>
<evidence type="ECO:0000313" key="3">
    <source>
        <dbReference type="EMBL" id="SFG75629.1"/>
    </source>
</evidence>
<keyword evidence="1" id="KW-1133">Transmembrane helix</keyword>
<keyword evidence="1" id="KW-0812">Transmembrane</keyword>
<reference evidence="3 4" key="1">
    <citation type="submission" date="2016-10" db="EMBL/GenBank/DDBJ databases">
        <authorList>
            <person name="de Groot N.N."/>
        </authorList>
    </citation>
    <scope>NUCLEOTIDE SEQUENCE [LARGE SCALE GENOMIC DNA]</scope>
    <source>
        <strain evidence="3 4">DSM 18684</strain>
    </source>
</reference>
<dbReference type="STRING" id="414048.SAMN04489864_102124"/>
<gene>
    <name evidence="3" type="ORF">SAMN04489864_102124</name>
</gene>
<dbReference type="AlphaFoldDB" id="A0A1I2UGX5"/>
<feature type="domain" description="YdbS-like PH" evidence="2">
    <location>
        <begin position="87"/>
        <end position="159"/>
    </location>
</feature>
<protein>
    <recommendedName>
        <fullName evidence="2">YdbS-like PH domain-containing protein</fullName>
    </recommendedName>
</protein>
<dbReference type="Proteomes" id="UP000199666">
    <property type="component" value="Unassembled WGS sequence"/>
</dbReference>
<dbReference type="EMBL" id="FOPP01000002">
    <property type="protein sequence ID" value="SFG75629.1"/>
    <property type="molecule type" value="Genomic_DNA"/>
</dbReference>
<sequence length="172" mass="19461">MSDFTNNAIEIDQLPKYQEVRLNSLHPNYWKVILINISISFLLCGVGLAAFIYFNERVRPYAPYLIGTFVLVLILVILLYRASFKKRGFSLREKDIIYKSGIIAETTSVIPFNRIQHVALNEGMFSRMYRLATLQIYTAGGSSGHMSIAGIPADQAKPMKEALLKKLSLVEQ</sequence>
<name>A0A1I2UGX5_9SPHI</name>
<keyword evidence="1" id="KW-0472">Membrane</keyword>
<evidence type="ECO:0000313" key="4">
    <source>
        <dbReference type="Proteomes" id="UP000199666"/>
    </source>
</evidence>
<dbReference type="PANTHER" id="PTHR34473:SF2">
    <property type="entry name" value="UPF0699 TRANSMEMBRANE PROTEIN YDBT"/>
    <property type="match status" value="1"/>
</dbReference>